<reference evidence="3 4" key="1">
    <citation type="submission" date="2020-04" db="EMBL/GenBank/DDBJ databases">
        <title>MicrobeNet Type strains.</title>
        <authorList>
            <person name="Nicholson A.C."/>
        </authorList>
    </citation>
    <scope>NUCLEOTIDE SEQUENCE [LARGE SCALE GENOMIC DNA]</scope>
    <source>
        <strain evidence="3 4">DSM 45078</strain>
    </source>
</reference>
<dbReference type="EMBL" id="JAAXOO010000004">
    <property type="protein sequence ID" value="NKY34524.1"/>
    <property type="molecule type" value="Genomic_DNA"/>
</dbReference>
<gene>
    <name evidence="3" type="ORF">HGA13_15790</name>
</gene>
<keyword evidence="4" id="KW-1185">Reference proteome</keyword>
<evidence type="ECO:0000313" key="3">
    <source>
        <dbReference type="EMBL" id="NKY34524.1"/>
    </source>
</evidence>
<feature type="signal peptide" evidence="2">
    <location>
        <begin position="1"/>
        <end position="34"/>
    </location>
</feature>
<accession>A0A846XLA0</accession>
<evidence type="ECO:0000256" key="2">
    <source>
        <dbReference type="SAM" id="SignalP"/>
    </source>
</evidence>
<dbReference type="AlphaFoldDB" id="A0A846XLA0"/>
<feature type="compositionally biased region" description="Basic residues" evidence="1">
    <location>
        <begin position="51"/>
        <end position="73"/>
    </location>
</feature>
<feature type="chain" id="PRO_5032390802" evidence="2">
    <location>
        <begin position="35"/>
        <end position="117"/>
    </location>
</feature>
<evidence type="ECO:0000256" key="1">
    <source>
        <dbReference type="SAM" id="MobiDB-lite"/>
    </source>
</evidence>
<name>A0A846XLA0_9NOCA</name>
<proteinExistence type="predicted"/>
<dbReference type="Proteomes" id="UP000565715">
    <property type="component" value="Unassembled WGS sequence"/>
</dbReference>
<comment type="caution">
    <text evidence="3">The sequence shown here is derived from an EMBL/GenBank/DDBJ whole genome shotgun (WGS) entry which is preliminary data.</text>
</comment>
<organism evidence="3 4">
    <name type="scientific">Nocardia speluncae</name>
    <dbReference type="NCBI Taxonomy" id="419477"/>
    <lineage>
        <taxon>Bacteria</taxon>
        <taxon>Bacillati</taxon>
        <taxon>Actinomycetota</taxon>
        <taxon>Actinomycetes</taxon>
        <taxon>Mycobacteriales</taxon>
        <taxon>Nocardiaceae</taxon>
        <taxon>Nocardia</taxon>
    </lineage>
</organism>
<feature type="region of interest" description="Disordered" evidence="1">
    <location>
        <begin position="38"/>
        <end position="86"/>
    </location>
</feature>
<sequence length="117" mass="12684">MRRSSRTQRFVTRIAATAVIAVAPLALTAAPALADPVAVTASSEAEDVSRPGRHGHGHGHGRRDHSWNGRHNHGAGWDRGHRNRHGHPGWNRGWNHGNGFGHGLPLPWLLPRTGSAF</sequence>
<dbReference type="RefSeq" id="WP_068046762.1">
    <property type="nucleotide sequence ID" value="NZ_JAAXOO010000004.1"/>
</dbReference>
<protein>
    <submittedName>
        <fullName evidence="3">Uncharacterized protein</fullName>
    </submittedName>
</protein>
<evidence type="ECO:0000313" key="4">
    <source>
        <dbReference type="Proteomes" id="UP000565715"/>
    </source>
</evidence>
<keyword evidence="2" id="KW-0732">Signal</keyword>